<dbReference type="GO" id="GO:0005743">
    <property type="term" value="C:mitochondrial inner membrane"/>
    <property type="evidence" value="ECO:0007669"/>
    <property type="project" value="UniProtKB-SubCell"/>
</dbReference>
<dbReference type="SUPFAM" id="SSF81336">
    <property type="entry name" value="F1F0 ATP synthase subunit A"/>
    <property type="match status" value="1"/>
</dbReference>
<keyword evidence="7" id="KW-0375">Hydrogen ion transport</keyword>
<dbReference type="HAMAP" id="MF_01393">
    <property type="entry name" value="ATP_synth_a_bact"/>
    <property type="match status" value="1"/>
</dbReference>
<dbReference type="AlphaFoldDB" id="A0A891T7W7"/>
<feature type="transmembrane region" description="Helical" evidence="13">
    <location>
        <begin position="157"/>
        <end position="184"/>
    </location>
</feature>
<dbReference type="GO" id="GO:0045259">
    <property type="term" value="C:proton-transporting ATP synthase complex"/>
    <property type="evidence" value="ECO:0007669"/>
    <property type="project" value="UniProtKB-KW"/>
</dbReference>
<keyword evidence="4" id="KW-0813">Transport</keyword>
<protein>
    <recommendedName>
        <fullName evidence="3 12">ATP synthase subunit a</fullName>
    </recommendedName>
</protein>
<dbReference type="InterPro" id="IPR045083">
    <property type="entry name" value="ATP_synth_F0_asu_bact/mt"/>
</dbReference>
<reference evidence="14" key="1">
    <citation type="journal article" date="2020" name="Genome Biol. Evol.">
        <title>Evolution of a Record-Setting AT-Rich Genome: Indel Mutation, Recombination, and Substitution Bias.</title>
        <authorList>
            <person name="Nguyen D.T."/>
            <person name="Wu B."/>
            <person name="Xiao S."/>
            <person name="Hao W."/>
        </authorList>
    </citation>
    <scope>NUCLEOTIDE SEQUENCE</scope>
    <source>
        <strain evidence="14">Slu734</strain>
    </source>
</reference>
<feature type="transmembrane region" description="Helical" evidence="13">
    <location>
        <begin position="196"/>
        <end position="217"/>
    </location>
</feature>
<feature type="transmembrane region" description="Helical" evidence="13">
    <location>
        <begin position="99"/>
        <end position="119"/>
    </location>
</feature>
<dbReference type="EMBL" id="MT534625">
    <property type="protein sequence ID" value="QRM91422.1"/>
    <property type="molecule type" value="Genomic_DNA"/>
</dbReference>
<dbReference type="PANTHER" id="PTHR11410:SF0">
    <property type="entry name" value="ATP SYNTHASE SUBUNIT A"/>
    <property type="match status" value="1"/>
</dbReference>
<dbReference type="InterPro" id="IPR035908">
    <property type="entry name" value="F0_ATP_A_sf"/>
</dbReference>
<geneLocation type="mitochondrion" evidence="14"/>
<evidence type="ECO:0000256" key="5">
    <source>
        <dbReference type="ARBA" id="ARBA00022547"/>
    </source>
</evidence>
<evidence type="ECO:0000256" key="3">
    <source>
        <dbReference type="ARBA" id="ARBA00021312"/>
    </source>
</evidence>
<dbReference type="InterPro" id="IPR023011">
    <property type="entry name" value="ATP_synth_F0_asu_AS"/>
</dbReference>
<comment type="subcellular location">
    <subcellularLocation>
        <location evidence="1 12">Mitochondrion inner membrane</location>
        <topology evidence="1 12">Multi-pass membrane protein</topology>
    </subcellularLocation>
</comment>
<evidence type="ECO:0000256" key="10">
    <source>
        <dbReference type="ARBA" id="ARBA00023136"/>
    </source>
</evidence>
<dbReference type="VEuPathDB" id="FungiDB:SCODWIG_04006"/>
<name>A0A891T7W7_9ASCO</name>
<evidence type="ECO:0000256" key="6">
    <source>
        <dbReference type="ARBA" id="ARBA00022692"/>
    </source>
</evidence>
<evidence type="ECO:0000256" key="11">
    <source>
        <dbReference type="ARBA" id="ARBA00023310"/>
    </source>
</evidence>
<dbReference type="NCBIfam" id="TIGR01131">
    <property type="entry name" value="ATP_synt_6_or_A"/>
    <property type="match status" value="1"/>
</dbReference>
<gene>
    <name evidence="14" type="primary">atp6</name>
</gene>
<evidence type="ECO:0000256" key="2">
    <source>
        <dbReference type="ARBA" id="ARBA00006810"/>
    </source>
</evidence>
<dbReference type="PRINTS" id="PR00123">
    <property type="entry name" value="ATPASEA"/>
</dbReference>
<sequence length="265" mass="29976">MNYMNNMLNIMNTYINSPLDQFEIKVFLGFVSPMLNLNNFNITTFTLYTSIVLLIIISSYVLTNNNNKIIGSRWFLFQEVIYDTILNMVKGQIGGKLWGFYFPLIYTFFIFIFTANLISMIPYSFALNAHMIFVISLSFIVWGGATILGLYKHGWVFFSLFVPVGTPLPLVPLLALIELLSYVARALSLGLRLSSNILAGHLLMAILGGLLFTFMSINLFTFILGFIPLAAIFAIMILEFAIAIIQAYVWSILTSSYLKDGLYLH</sequence>
<keyword evidence="11" id="KW-0066">ATP synthesis</keyword>
<proteinExistence type="inferred from homology"/>
<dbReference type="InterPro" id="IPR000568">
    <property type="entry name" value="ATP_synth_F0_asu"/>
</dbReference>
<keyword evidence="8 13" id="KW-1133">Transmembrane helix</keyword>
<comment type="similarity">
    <text evidence="2">Belongs to the ATPase A chain family.</text>
</comment>
<evidence type="ECO:0000313" key="14">
    <source>
        <dbReference type="EMBL" id="QRM91422.1"/>
    </source>
</evidence>
<keyword evidence="6 13" id="KW-0812">Transmembrane</keyword>
<dbReference type="Pfam" id="PF00119">
    <property type="entry name" value="ATP-synt_A"/>
    <property type="match status" value="1"/>
</dbReference>
<keyword evidence="10 13" id="KW-0472">Membrane</keyword>
<evidence type="ECO:0000256" key="1">
    <source>
        <dbReference type="ARBA" id="ARBA00004448"/>
    </source>
</evidence>
<organism evidence="14">
    <name type="scientific">Saccharomycodes ludwigii</name>
    <dbReference type="NCBI Taxonomy" id="36035"/>
    <lineage>
        <taxon>Eukaryota</taxon>
        <taxon>Fungi</taxon>
        <taxon>Dikarya</taxon>
        <taxon>Ascomycota</taxon>
        <taxon>Saccharomycotina</taxon>
        <taxon>Saccharomycetes</taxon>
        <taxon>Saccharomycodales</taxon>
        <taxon>Saccharomycodaceae</taxon>
        <taxon>Saccharomycodes</taxon>
    </lineage>
</organism>
<dbReference type="GO" id="GO:0046933">
    <property type="term" value="F:proton-transporting ATP synthase activity, rotational mechanism"/>
    <property type="evidence" value="ECO:0007669"/>
    <property type="project" value="TreeGrafter"/>
</dbReference>
<dbReference type="FunFam" id="1.20.120.220:FF:000003">
    <property type="entry name" value="ATP synthase subunit a"/>
    <property type="match status" value="1"/>
</dbReference>
<evidence type="ECO:0000256" key="9">
    <source>
        <dbReference type="ARBA" id="ARBA00023065"/>
    </source>
</evidence>
<accession>A0A891T7W7</accession>
<evidence type="ECO:0000256" key="12">
    <source>
        <dbReference type="RuleBase" id="RU004450"/>
    </source>
</evidence>
<evidence type="ECO:0000256" key="8">
    <source>
        <dbReference type="ARBA" id="ARBA00022989"/>
    </source>
</evidence>
<feature type="transmembrane region" description="Helical" evidence="13">
    <location>
        <begin position="131"/>
        <end position="151"/>
    </location>
</feature>
<evidence type="ECO:0000256" key="4">
    <source>
        <dbReference type="ARBA" id="ARBA00022448"/>
    </source>
</evidence>
<dbReference type="PANTHER" id="PTHR11410">
    <property type="entry name" value="ATP SYNTHASE SUBUNIT A"/>
    <property type="match status" value="1"/>
</dbReference>
<feature type="transmembrane region" description="Helical" evidence="13">
    <location>
        <begin position="223"/>
        <end position="249"/>
    </location>
</feature>
<dbReference type="Gene3D" id="1.20.120.220">
    <property type="entry name" value="ATP synthase, F0 complex, subunit A"/>
    <property type="match status" value="1"/>
</dbReference>
<keyword evidence="9" id="KW-0406">Ion transport</keyword>
<keyword evidence="14" id="KW-0496">Mitochondrion</keyword>
<evidence type="ECO:0000256" key="7">
    <source>
        <dbReference type="ARBA" id="ARBA00022781"/>
    </source>
</evidence>
<evidence type="ECO:0000256" key="13">
    <source>
        <dbReference type="SAM" id="Phobius"/>
    </source>
</evidence>
<feature type="transmembrane region" description="Helical" evidence="13">
    <location>
        <begin position="42"/>
        <end position="62"/>
    </location>
</feature>
<keyword evidence="5" id="KW-0138">CF(0)</keyword>
<dbReference type="PROSITE" id="PS00449">
    <property type="entry name" value="ATPASE_A"/>
    <property type="match status" value="1"/>
</dbReference>
<dbReference type="CDD" id="cd00310">
    <property type="entry name" value="ATP-synt_Fo_a_6"/>
    <property type="match status" value="1"/>
</dbReference>